<gene>
    <name evidence="2" type="ORF">CF651_05210</name>
</gene>
<protein>
    <submittedName>
        <fullName evidence="2">Short-chain dehydrogenase</fullName>
    </submittedName>
</protein>
<dbReference type="InterPro" id="IPR002347">
    <property type="entry name" value="SDR_fam"/>
</dbReference>
<dbReference type="PANTHER" id="PTHR42879">
    <property type="entry name" value="3-OXOACYL-(ACYL-CARRIER-PROTEIN) REDUCTASE"/>
    <property type="match status" value="1"/>
</dbReference>
<dbReference type="AlphaFoldDB" id="A0A229UX50"/>
<reference evidence="2 3" key="1">
    <citation type="submission" date="2017-07" db="EMBL/GenBank/DDBJ databases">
        <title>Genome sequencing and assembly of Paenibacillus rigui.</title>
        <authorList>
            <person name="Mayilraj S."/>
        </authorList>
    </citation>
    <scope>NUCLEOTIDE SEQUENCE [LARGE SCALE GENOMIC DNA]</scope>
    <source>
        <strain evidence="2 3">JCM 16352</strain>
    </source>
</reference>
<dbReference type="OrthoDB" id="9803333at2"/>
<proteinExistence type="inferred from homology"/>
<dbReference type="RefSeq" id="WP_094013796.1">
    <property type="nucleotide sequence ID" value="NZ_NMQW01000005.1"/>
</dbReference>
<comment type="similarity">
    <text evidence="1">Belongs to the short-chain dehydrogenases/reductases (SDR) family.</text>
</comment>
<dbReference type="EMBL" id="NMQW01000005">
    <property type="protein sequence ID" value="OXM87499.1"/>
    <property type="molecule type" value="Genomic_DNA"/>
</dbReference>
<accession>A0A229UX50</accession>
<evidence type="ECO:0000256" key="1">
    <source>
        <dbReference type="ARBA" id="ARBA00006484"/>
    </source>
</evidence>
<dbReference type="CDD" id="cd05233">
    <property type="entry name" value="SDR_c"/>
    <property type="match status" value="1"/>
</dbReference>
<dbReference type="Proteomes" id="UP000215509">
    <property type="component" value="Unassembled WGS sequence"/>
</dbReference>
<name>A0A229UX50_9BACL</name>
<keyword evidence="3" id="KW-1185">Reference proteome</keyword>
<dbReference type="Pfam" id="PF13561">
    <property type="entry name" value="adh_short_C2"/>
    <property type="match status" value="1"/>
</dbReference>
<evidence type="ECO:0000313" key="3">
    <source>
        <dbReference type="Proteomes" id="UP000215509"/>
    </source>
</evidence>
<comment type="caution">
    <text evidence="2">The sequence shown here is derived from an EMBL/GenBank/DDBJ whole genome shotgun (WGS) entry which is preliminary data.</text>
</comment>
<dbReference type="InterPro" id="IPR036291">
    <property type="entry name" value="NAD(P)-bd_dom_sf"/>
</dbReference>
<dbReference type="Gene3D" id="3.40.50.720">
    <property type="entry name" value="NAD(P)-binding Rossmann-like Domain"/>
    <property type="match status" value="1"/>
</dbReference>
<dbReference type="PRINTS" id="PR00081">
    <property type="entry name" value="GDHRDH"/>
</dbReference>
<organism evidence="2 3">
    <name type="scientific">Paenibacillus rigui</name>
    <dbReference type="NCBI Taxonomy" id="554312"/>
    <lineage>
        <taxon>Bacteria</taxon>
        <taxon>Bacillati</taxon>
        <taxon>Bacillota</taxon>
        <taxon>Bacilli</taxon>
        <taxon>Bacillales</taxon>
        <taxon>Paenibacillaceae</taxon>
        <taxon>Paenibacillus</taxon>
    </lineage>
</organism>
<evidence type="ECO:0000313" key="2">
    <source>
        <dbReference type="EMBL" id="OXM87499.1"/>
    </source>
</evidence>
<dbReference type="SUPFAM" id="SSF51735">
    <property type="entry name" value="NAD(P)-binding Rossmann-fold domains"/>
    <property type="match status" value="1"/>
</dbReference>
<sequence length="262" mass="28720">MRLLHKTIFITDSDSPSGKALMQHLAGEGAHLLVNSTSGGVDIEAQRVYCLNAGSNLKVVRLDLCHSAEVMAMLDEAEQHIGPVDILIHNNNRVETANVETCAEDLFVQVMDDNAKSAFVCTQSVGSRMAKRRAGKIIFISSIHAEKPTGSSFMYSLSRSAVKMLSKEAALELGRYGIQVNTIELGPVEGDEDRFRSTLSTLYEDVQYKIPSTVMGTYNDLAEAILYLATDASRYVNGADLRLDGGFLLHYMNHKMNKPAST</sequence>
<dbReference type="InterPro" id="IPR050259">
    <property type="entry name" value="SDR"/>
</dbReference>
<dbReference type="PANTHER" id="PTHR42879:SF6">
    <property type="entry name" value="NADPH-DEPENDENT REDUCTASE BACG"/>
    <property type="match status" value="1"/>
</dbReference>